<evidence type="ECO:0000313" key="2">
    <source>
        <dbReference type="Proteomes" id="UP001626550"/>
    </source>
</evidence>
<dbReference type="Gene3D" id="3.40.710.10">
    <property type="entry name" value="DD-peptidase/beta-lactamase superfamily"/>
    <property type="match status" value="1"/>
</dbReference>
<comment type="caution">
    <text evidence="1">The sequence shown here is derived from an EMBL/GenBank/DDBJ whole genome shotgun (WGS) entry which is preliminary data.</text>
</comment>
<keyword evidence="2" id="KW-1185">Reference proteome</keyword>
<dbReference type="InterPro" id="IPR012338">
    <property type="entry name" value="Beta-lactam/transpept-like"/>
</dbReference>
<dbReference type="AlphaFoldDB" id="A0ABD2QQF7"/>
<reference evidence="1 2" key="1">
    <citation type="submission" date="2024-11" db="EMBL/GenBank/DDBJ databases">
        <title>Adaptive evolution of stress response genes in parasites aligns with host niche diversity.</title>
        <authorList>
            <person name="Hahn C."/>
            <person name="Resl P."/>
        </authorList>
    </citation>
    <scope>NUCLEOTIDE SEQUENCE [LARGE SCALE GENOMIC DNA]</scope>
    <source>
        <strain evidence="1">EGGRZ-B1_66</strain>
        <tissue evidence="1">Body</tissue>
    </source>
</reference>
<sequence>MMEIPIGSFNAFSNAKNLAQLFHEIFVQSSKDKPNLFSKATIKWLLTPLRTEQPLMDYDPVLDRSIRFTLAGLQIFTSQRDTHMYGFWDDLLGQFVISDPELNLTVAYTTNHAHCGSRPNIATNAYLSKLYELTQSPF</sequence>
<dbReference type="Proteomes" id="UP001626550">
    <property type="component" value="Unassembled WGS sequence"/>
</dbReference>
<organism evidence="1 2">
    <name type="scientific">Cichlidogyrus casuarinus</name>
    <dbReference type="NCBI Taxonomy" id="1844966"/>
    <lineage>
        <taxon>Eukaryota</taxon>
        <taxon>Metazoa</taxon>
        <taxon>Spiralia</taxon>
        <taxon>Lophotrochozoa</taxon>
        <taxon>Platyhelminthes</taxon>
        <taxon>Monogenea</taxon>
        <taxon>Monopisthocotylea</taxon>
        <taxon>Dactylogyridea</taxon>
        <taxon>Ancyrocephalidae</taxon>
        <taxon>Cichlidogyrus</taxon>
    </lineage>
</organism>
<dbReference type="EMBL" id="JBJKFK010000019">
    <property type="protein sequence ID" value="KAL3320951.1"/>
    <property type="molecule type" value="Genomic_DNA"/>
</dbReference>
<name>A0ABD2QQF7_9PLAT</name>
<proteinExistence type="predicted"/>
<protein>
    <submittedName>
        <fullName evidence="1">Uncharacterized protein</fullName>
    </submittedName>
</protein>
<dbReference type="SUPFAM" id="SSF56601">
    <property type="entry name" value="beta-lactamase/transpeptidase-like"/>
    <property type="match status" value="1"/>
</dbReference>
<evidence type="ECO:0000313" key="1">
    <source>
        <dbReference type="EMBL" id="KAL3320951.1"/>
    </source>
</evidence>
<gene>
    <name evidence="1" type="ORF">Ciccas_000366</name>
</gene>
<accession>A0ABD2QQF7</accession>